<organism evidence="1 2">
    <name type="scientific">Mucor flavus</name>
    <dbReference type="NCBI Taxonomy" id="439312"/>
    <lineage>
        <taxon>Eukaryota</taxon>
        <taxon>Fungi</taxon>
        <taxon>Fungi incertae sedis</taxon>
        <taxon>Mucoromycota</taxon>
        <taxon>Mucoromycotina</taxon>
        <taxon>Mucoromycetes</taxon>
        <taxon>Mucorales</taxon>
        <taxon>Mucorineae</taxon>
        <taxon>Mucoraceae</taxon>
        <taxon>Mucor</taxon>
    </lineage>
</organism>
<dbReference type="InterPro" id="IPR021054">
    <property type="entry name" value="Cell_wall_mannoprotein_1"/>
</dbReference>
<evidence type="ECO:0000313" key="2">
    <source>
        <dbReference type="Proteomes" id="UP001473302"/>
    </source>
</evidence>
<name>A0ABP9YTW9_9FUNG</name>
<evidence type="ECO:0000313" key="1">
    <source>
        <dbReference type="EMBL" id="GAA5810301.1"/>
    </source>
</evidence>
<keyword evidence="2" id="KW-1185">Reference proteome</keyword>
<dbReference type="Proteomes" id="UP001473302">
    <property type="component" value="Unassembled WGS sequence"/>
</dbReference>
<proteinExistence type="predicted"/>
<protein>
    <submittedName>
        <fullName evidence="1">Uncharacterized protein</fullName>
    </submittedName>
</protein>
<accession>A0ABP9YTW9</accession>
<reference evidence="1 2" key="1">
    <citation type="submission" date="2024-04" db="EMBL/GenBank/DDBJ databases">
        <title>genome sequences of Mucor flavus KT1a and Helicostylum pulchrum KT1b strains isolated from the surface of a dry-aged beef.</title>
        <authorList>
            <person name="Toyotome T."/>
            <person name="Hosono M."/>
            <person name="Torimaru M."/>
            <person name="Fukuda K."/>
            <person name="Mikami N."/>
        </authorList>
    </citation>
    <scope>NUCLEOTIDE SEQUENCE [LARGE SCALE GENOMIC DNA]</scope>
    <source>
        <strain evidence="1 2">KT1a</strain>
    </source>
</reference>
<dbReference type="Pfam" id="PF12296">
    <property type="entry name" value="HsbA"/>
    <property type="match status" value="1"/>
</dbReference>
<comment type="caution">
    <text evidence="1">The sequence shown here is derived from an EMBL/GenBank/DDBJ whole genome shotgun (WGS) entry which is preliminary data.</text>
</comment>
<sequence length="181" mass="19558">MQFIFISANAAILDKRSLSVPVQLCKDDIDAVSFQISVVTASYKGFVVSSGYAELLALRKQAQILETQLKKTYTNCCTYTGAVSKEEVDAVISAVNPAIPQATTALSLAKIKKNQLAQVSLSTNIVKSSLANLNVPAVNLYTCLRGAVPSEYFSYLLIINNYIFRLDIAFADAIGAYTATI</sequence>
<gene>
    <name evidence="1" type="ORF">MFLAVUS_003722</name>
</gene>
<dbReference type="EMBL" id="BAABUK010000007">
    <property type="protein sequence ID" value="GAA5810301.1"/>
    <property type="molecule type" value="Genomic_DNA"/>
</dbReference>